<organism evidence="1">
    <name type="scientific">Mesocestoides corti</name>
    <name type="common">Flatworm</name>
    <dbReference type="NCBI Taxonomy" id="53468"/>
    <lineage>
        <taxon>Eukaryota</taxon>
        <taxon>Metazoa</taxon>
        <taxon>Spiralia</taxon>
        <taxon>Lophotrochozoa</taxon>
        <taxon>Platyhelminthes</taxon>
        <taxon>Cestoda</taxon>
        <taxon>Eucestoda</taxon>
        <taxon>Cyclophyllidea</taxon>
        <taxon>Mesocestoididae</taxon>
        <taxon>Mesocestoides</taxon>
    </lineage>
</organism>
<protein>
    <submittedName>
        <fullName evidence="1">Secreted protein</fullName>
    </submittedName>
</protein>
<accession>A0A5K3F2H8</accession>
<name>A0A5K3F2H8_MESCO</name>
<dbReference type="AlphaFoldDB" id="A0A5K3F2H8"/>
<sequence length="72" mass="7905">MYASILKNLLRIVFIHPLNPVAPPPTQASPFRSIAPTARILNSPFIHTNTYLELSSDLGLDVTAVMTQTSEL</sequence>
<dbReference type="WBParaSite" id="MCU_005019-RA">
    <property type="protein sequence ID" value="MCU_005019-RA"/>
    <property type="gene ID" value="MCU_005019"/>
</dbReference>
<reference evidence="1" key="1">
    <citation type="submission" date="2019-11" db="UniProtKB">
        <authorList>
            <consortium name="WormBaseParasite"/>
        </authorList>
    </citation>
    <scope>IDENTIFICATION</scope>
</reference>
<evidence type="ECO:0000313" key="1">
    <source>
        <dbReference type="WBParaSite" id="MCU_005019-RA"/>
    </source>
</evidence>
<proteinExistence type="predicted"/>